<dbReference type="InterPro" id="IPR022764">
    <property type="entry name" value="Peptidase_S54_rhomboid_dom"/>
</dbReference>
<dbReference type="Gene3D" id="1.20.1540.10">
    <property type="entry name" value="Rhomboid-like"/>
    <property type="match status" value="1"/>
</dbReference>
<accession>A0A288QNW0</accession>
<gene>
    <name evidence="9" type="ORF">DFP99_1297</name>
</gene>
<dbReference type="GO" id="GO:0006508">
    <property type="term" value="P:proteolysis"/>
    <property type="evidence" value="ECO:0007669"/>
    <property type="project" value="UniProtKB-KW"/>
</dbReference>
<feature type="domain" description="Peptidase S54 rhomboid" evidence="8">
    <location>
        <begin position="57"/>
        <end position="195"/>
    </location>
</feature>
<dbReference type="PANTHER" id="PTHR22936:SF69">
    <property type="entry name" value="RHOMBOID-LIKE PROTEIN"/>
    <property type="match status" value="1"/>
</dbReference>
<evidence type="ECO:0000256" key="4">
    <source>
        <dbReference type="ARBA" id="ARBA00022801"/>
    </source>
</evidence>
<proteinExistence type="predicted"/>
<dbReference type="OrthoDB" id="9813074at2"/>
<evidence type="ECO:0000256" key="5">
    <source>
        <dbReference type="ARBA" id="ARBA00022825"/>
    </source>
</evidence>
<keyword evidence="2 9" id="KW-0645">Protease</keyword>
<name>A0A288QNW0_9LACO</name>
<sequence length="233" mass="25741">MNKQVKNYFKLQPVNLSLIFGMVLVYLYEVIQSFGLIINVDVLFKDGAQYYPAVVGRGEWWRLLTAGFLHVSPSHLLFNLVVMYFVGKLLEWQIGHLRYLVLFVLSVMAGNLLSLGTGAMNGVSAGASGGIYGLFGAMIALGFLDRDNDFWKREARIIGLLVGLSIFMALFQSGIDLAAHIGGGIMGMLLTPILLVKNPNMRQIKINWRLQMVAIIGVVLFVALGFMLALGRL</sequence>
<keyword evidence="3" id="KW-0812">Transmembrane</keyword>
<keyword evidence="4" id="KW-0378">Hydrolase</keyword>
<keyword evidence="6" id="KW-1133">Transmembrane helix</keyword>
<evidence type="ECO:0000259" key="8">
    <source>
        <dbReference type="Pfam" id="PF01694"/>
    </source>
</evidence>
<dbReference type="KEGG" id="wso:WSWS_01312"/>
<protein>
    <submittedName>
        <fullName evidence="9">Rhomboid protease GluP</fullName>
    </submittedName>
</protein>
<dbReference type="RefSeq" id="WP_070230506.1">
    <property type="nucleotide sequence ID" value="NZ_BJYO01000004.1"/>
</dbReference>
<dbReference type="EMBL" id="QRAS01000003">
    <property type="protein sequence ID" value="RDL05341.1"/>
    <property type="molecule type" value="Genomic_DNA"/>
</dbReference>
<keyword evidence="7" id="KW-0472">Membrane</keyword>
<evidence type="ECO:0000313" key="10">
    <source>
        <dbReference type="Proteomes" id="UP000254912"/>
    </source>
</evidence>
<reference evidence="9 10" key="1">
    <citation type="submission" date="2018-07" db="EMBL/GenBank/DDBJ databases">
        <title>Genomic Encyclopedia of Type Strains, Phase III (KMG-III): the genomes of soil and plant-associated and newly described type strains.</title>
        <authorList>
            <person name="Whitman W."/>
        </authorList>
    </citation>
    <scope>NUCLEOTIDE SEQUENCE [LARGE SCALE GENOMIC DNA]</scope>
    <source>
        <strain evidence="9 10">CECT 7031</strain>
    </source>
</reference>
<dbReference type="GO" id="GO:0016020">
    <property type="term" value="C:membrane"/>
    <property type="evidence" value="ECO:0007669"/>
    <property type="project" value="UniProtKB-SubCell"/>
</dbReference>
<evidence type="ECO:0000256" key="6">
    <source>
        <dbReference type="ARBA" id="ARBA00022989"/>
    </source>
</evidence>
<evidence type="ECO:0000256" key="3">
    <source>
        <dbReference type="ARBA" id="ARBA00022692"/>
    </source>
</evidence>
<evidence type="ECO:0000313" key="9">
    <source>
        <dbReference type="EMBL" id="RDL05341.1"/>
    </source>
</evidence>
<dbReference type="GO" id="GO:0004252">
    <property type="term" value="F:serine-type endopeptidase activity"/>
    <property type="evidence" value="ECO:0007669"/>
    <property type="project" value="InterPro"/>
</dbReference>
<evidence type="ECO:0000256" key="1">
    <source>
        <dbReference type="ARBA" id="ARBA00004141"/>
    </source>
</evidence>
<dbReference type="Pfam" id="PF01694">
    <property type="entry name" value="Rhomboid"/>
    <property type="match status" value="1"/>
</dbReference>
<dbReference type="PANTHER" id="PTHR22936">
    <property type="entry name" value="RHOMBOID-RELATED"/>
    <property type="match status" value="1"/>
</dbReference>
<organism evidence="9 10">
    <name type="scientific">Weissella soli</name>
    <dbReference type="NCBI Taxonomy" id="155866"/>
    <lineage>
        <taxon>Bacteria</taxon>
        <taxon>Bacillati</taxon>
        <taxon>Bacillota</taxon>
        <taxon>Bacilli</taxon>
        <taxon>Lactobacillales</taxon>
        <taxon>Lactobacillaceae</taxon>
        <taxon>Weissella</taxon>
    </lineage>
</organism>
<dbReference type="Proteomes" id="UP000254912">
    <property type="component" value="Unassembled WGS sequence"/>
</dbReference>
<evidence type="ECO:0000256" key="2">
    <source>
        <dbReference type="ARBA" id="ARBA00022670"/>
    </source>
</evidence>
<keyword evidence="5" id="KW-0720">Serine protease</keyword>
<dbReference type="SUPFAM" id="SSF144091">
    <property type="entry name" value="Rhomboid-like"/>
    <property type="match status" value="1"/>
</dbReference>
<keyword evidence="10" id="KW-1185">Reference proteome</keyword>
<comment type="caution">
    <text evidence="9">The sequence shown here is derived from an EMBL/GenBank/DDBJ whole genome shotgun (WGS) entry which is preliminary data.</text>
</comment>
<dbReference type="InterPro" id="IPR035952">
    <property type="entry name" value="Rhomboid-like_sf"/>
</dbReference>
<dbReference type="GeneID" id="94546498"/>
<dbReference type="AlphaFoldDB" id="A0A288QNW0"/>
<dbReference type="InterPro" id="IPR002610">
    <property type="entry name" value="Peptidase_S54_rhomboid-like"/>
</dbReference>
<comment type="subcellular location">
    <subcellularLocation>
        <location evidence="1">Membrane</location>
        <topology evidence="1">Multi-pass membrane protein</topology>
    </subcellularLocation>
</comment>
<evidence type="ECO:0000256" key="7">
    <source>
        <dbReference type="ARBA" id="ARBA00023136"/>
    </source>
</evidence>